<gene>
    <name evidence="2" type="ORF">AK812_SmicGene45070</name>
</gene>
<feature type="region of interest" description="Disordered" evidence="1">
    <location>
        <begin position="72"/>
        <end position="97"/>
    </location>
</feature>
<reference evidence="2 3" key="1">
    <citation type="submission" date="2016-02" db="EMBL/GenBank/DDBJ databases">
        <title>Genome analysis of coral dinoflagellate symbionts highlights evolutionary adaptations to a symbiotic lifestyle.</title>
        <authorList>
            <person name="Aranda M."/>
            <person name="Li Y."/>
            <person name="Liew Y.J."/>
            <person name="Baumgarten S."/>
            <person name="Simakov O."/>
            <person name="Wilson M."/>
            <person name="Piel J."/>
            <person name="Ashoor H."/>
            <person name="Bougouffa S."/>
            <person name="Bajic V.B."/>
            <person name="Ryu T."/>
            <person name="Ravasi T."/>
            <person name="Bayer T."/>
            <person name="Micklem G."/>
            <person name="Kim H."/>
            <person name="Bhak J."/>
            <person name="Lajeunesse T.C."/>
            <person name="Voolstra C.R."/>
        </authorList>
    </citation>
    <scope>NUCLEOTIDE SEQUENCE [LARGE SCALE GENOMIC DNA]</scope>
    <source>
        <strain evidence="2 3">CCMP2467</strain>
    </source>
</reference>
<dbReference type="AlphaFoldDB" id="A0A1Q9BWY9"/>
<protein>
    <submittedName>
        <fullName evidence="2">Uncharacterized protein</fullName>
    </submittedName>
</protein>
<organism evidence="2 3">
    <name type="scientific">Symbiodinium microadriaticum</name>
    <name type="common">Dinoflagellate</name>
    <name type="synonym">Zooxanthella microadriatica</name>
    <dbReference type="NCBI Taxonomy" id="2951"/>
    <lineage>
        <taxon>Eukaryota</taxon>
        <taxon>Sar</taxon>
        <taxon>Alveolata</taxon>
        <taxon>Dinophyceae</taxon>
        <taxon>Suessiales</taxon>
        <taxon>Symbiodiniaceae</taxon>
        <taxon>Symbiodinium</taxon>
    </lineage>
</organism>
<feature type="compositionally biased region" description="Basic and acidic residues" evidence="1">
    <location>
        <begin position="86"/>
        <end position="97"/>
    </location>
</feature>
<comment type="caution">
    <text evidence="2">The sequence shown here is derived from an EMBL/GenBank/DDBJ whole genome shotgun (WGS) entry which is preliminary data.</text>
</comment>
<keyword evidence="3" id="KW-1185">Reference proteome</keyword>
<evidence type="ECO:0000313" key="2">
    <source>
        <dbReference type="EMBL" id="OLP75175.1"/>
    </source>
</evidence>
<dbReference type="EMBL" id="LSRX01002721">
    <property type="protein sequence ID" value="OLP75175.1"/>
    <property type="molecule type" value="Genomic_DNA"/>
</dbReference>
<dbReference type="Proteomes" id="UP000186817">
    <property type="component" value="Unassembled WGS sequence"/>
</dbReference>
<sequence length="97" mass="11125">MQWIEGFSFLDYLGQTQLCPYCNEAWRTTIDWVDEMLLQAAKIRDRGIFVYVHASGVEQWMWKMSGRVQGDITMGDPDTAGSQELGEARSAQKFDDP</sequence>
<accession>A0A1Q9BWY9</accession>
<proteinExistence type="predicted"/>
<name>A0A1Q9BWY9_SYMMI</name>
<evidence type="ECO:0000313" key="3">
    <source>
        <dbReference type="Proteomes" id="UP000186817"/>
    </source>
</evidence>
<evidence type="ECO:0000256" key="1">
    <source>
        <dbReference type="SAM" id="MobiDB-lite"/>
    </source>
</evidence>
<feature type="non-terminal residue" evidence="2">
    <location>
        <position position="97"/>
    </location>
</feature>